<dbReference type="OrthoDB" id="10261563at2759"/>
<name>A0A8J6C914_DIALT</name>
<protein>
    <recommendedName>
        <fullName evidence="2">WKF domain-containing protein</fullName>
    </recommendedName>
</protein>
<dbReference type="PANTHER" id="PTHR22306:SF2">
    <property type="entry name" value="CHROMOSOME 7 OPEN READING FRAME 50"/>
    <property type="match status" value="1"/>
</dbReference>
<dbReference type="Pfam" id="PF10180">
    <property type="entry name" value="WKF"/>
    <property type="match status" value="1"/>
</dbReference>
<feature type="domain" description="WKF" evidence="2">
    <location>
        <begin position="36"/>
        <end position="100"/>
    </location>
</feature>
<keyword evidence="4" id="KW-1185">Reference proteome</keyword>
<evidence type="ECO:0000313" key="4">
    <source>
        <dbReference type="Proteomes" id="UP000751190"/>
    </source>
</evidence>
<reference evidence="3" key="1">
    <citation type="submission" date="2021-05" db="EMBL/GenBank/DDBJ databases">
        <title>The genome of the haptophyte Pavlova lutheri (Diacronema luteri, Pavlovales) - a model for lipid biosynthesis in eukaryotic algae.</title>
        <authorList>
            <person name="Hulatt C.J."/>
            <person name="Posewitz M.C."/>
        </authorList>
    </citation>
    <scope>NUCLEOTIDE SEQUENCE</scope>
    <source>
        <strain evidence="3">NIVA-4/92</strain>
    </source>
</reference>
<evidence type="ECO:0000256" key="1">
    <source>
        <dbReference type="SAM" id="MobiDB-lite"/>
    </source>
</evidence>
<dbReference type="Proteomes" id="UP000751190">
    <property type="component" value="Unassembled WGS sequence"/>
</dbReference>
<dbReference type="OMA" id="IRYLDEW"/>
<feature type="region of interest" description="Disordered" evidence="1">
    <location>
        <begin position="1"/>
        <end position="30"/>
    </location>
</feature>
<organism evidence="3 4">
    <name type="scientific">Diacronema lutheri</name>
    <name type="common">Unicellular marine alga</name>
    <name type="synonym">Monochrysis lutheri</name>
    <dbReference type="NCBI Taxonomy" id="2081491"/>
    <lineage>
        <taxon>Eukaryota</taxon>
        <taxon>Haptista</taxon>
        <taxon>Haptophyta</taxon>
        <taxon>Pavlovophyceae</taxon>
        <taxon>Pavlovales</taxon>
        <taxon>Pavlovaceae</taxon>
        <taxon>Diacronema</taxon>
    </lineage>
</organism>
<comment type="caution">
    <text evidence="3">The sequence shown here is derived from an EMBL/GenBank/DDBJ whole genome shotgun (WGS) entry which is preliminary data.</text>
</comment>
<dbReference type="PANTHER" id="PTHR22306">
    <property type="entry name" value="CHROMOSOME 7 OPEN READING FRAME 50"/>
    <property type="match status" value="1"/>
</dbReference>
<feature type="region of interest" description="Disordered" evidence="1">
    <location>
        <begin position="97"/>
        <end position="143"/>
    </location>
</feature>
<gene>
    <name evidence="3" type="ORF">KFE25_005582</name>
</gene>
<feature type="compositionally biased region" description="Low complexity" evidence="1">
    <location>
        <begin position="118"/>
        <end position="136"/>
    </location>
</feature>
<dbReference type="EMBL" id="JAGTXO010000009">
    <property type="protein sequence ID" value="KAG8466012.1"/>
    <property type="molecule type" value="Genomic_DNA"/>
</dbReference>
<dbReference type="InterPro" id="IPR019327">
    <property type="entry name" value="WKF"/>
</dbReference>
<accession>A0A8J6C914</accession>
<dbReference type="AlphaFoldDB" id="A0A8J6C914"/>
<proteinExistence type="predicted"/>
<sequence length="164" mass="17937">MKRKKGERLKKKHFKRPAPKRPSNGTAPNPAVDAIRYLDEWCAQAKGGAWKFAKSRQVYLLRHAFNADVLPEQHFKKLVSYLVGLPEGAARAKTIEQARAHADGRLPQQPKAKDVSNAAAPAAEPSSGEEPTASAAKDVERERAQLVQKRARRILKALGAAAAS</sequence>
<feature type="compositionally biased region" description="Basic residues" evidence="1">
    <location>
        <begin position="1"/>
        <end position="19"/>
    </location>
</feature>
<evidence type="ECO:0000259" key="2">
    <source>
        <dbReference type="Pfam" id="PF10180"/>
    </source>
</evidence>
<evidence type="ECO:0000313" key="3">
    <source>
        <dbReference type="EMBL" id="KAG8466012.1"/>
    </source>
</evidence>